<feature type="domain" description="ATP-dependent DNA ligase family profile" evidence="18">
    <location>
        <begin position="354"/>
        <end position="469"/>
    </location>
</feature>
<dbReference type="Gene3D" id="3.30.470.30">
    <property type="entry name" value="DNA ligase/mRNA capping enzyme"/>
    <property type="match status" value="1"/>
</dbReference>
<evidence type="ECO:0000256" key="8">
    <source>
        <dbReference type="ARBA" id="ARBA00022763"/>
    </source>
</evidence>
<keyword evidence="5" id="KW-0479">Metal-binding</keyword>
<dbReference type="PANTHER" id="PTHR45997:SF1">
    <property type="entry name" value="DNA LIGASE 4"/>
    <property type="match status" value="1"/>
</dbReference>
<feature type="region of interest" description="Disordered" evidence="17">
    <location>
        <begin position="1"/>
        <end position="28"/>
    </location>
</feature>
<dbReference type="GO" id="GO:0006303">
    <property type="term" value="P:double-strand break repair via nonhomologous end joining"/>
    <property type="evidence" value="ECO:0007669"/>
    <property type="project" value="TreeGrafter"/>
</dbReference>
<sequence>MSDSGSSSPSKASSSTCSSSRPSLPDDDLALPSPPFHDLVMILEDISKRRSERNRILCKYFSLDNARGRYGLKEQKMADLYIKSLNILPGSEPAVKLKSWKEGFRDSVGDFSLVVREVVASRSLVTHPQGQTIRDVNDMLTSLSSKKDYDRVRIFKMLVRSFTPLENKWVVRMINKDLKIGMSENSVLPCYHPDAAEQFNVCSDLKKTVIDCKDHRIRVATSEVNVNQPFKPMLSKKLLNAKDVIEAMGAGEDGMFWIETKLDGERVQIHKDGENYRYWSRNSTEYTHLYGATPKEGSLTPFIHPLIHPMVESLILDGEMVEYDPATKEIIGFGTVKTAGGDHSDDRHKRRPLLFVFDVLSMNGSSIINQPLSARKEMLPSIIPKQTEGRIEIMPHKVAKTEQDIINAIDVAVMGRQEGIIVKNPKSKYVPNGRGQEWIKIKPEYMDGVFDSLDVLIVGGYYGSGSRGGNGVISSYLCAVLDNTAKSTSGKKYMSFCKFGSGFTYEQMGVFSQLLGPHWKEYKHYRENPWVDMIDNAKMRPDVIIDPEKSIVVEIKAAEIVPNSDSYAAEYTLRFPRFLCIREDKDATSCMTLSEVHRMYREFKGKLSTRHIDSSRPSSLIKAKKKQMGPRRTTQAQLLHTAVGDTSAVKMEANLFESQVFWVVRGDDMQTKAGLEVMIKRYGGKQSQSDQMENTIIIAGVNGPDLLGLKNKGHRNIVLPTWIRDCVKEMRVIPLNPKYMYFATKETERQFRQIMDEYEDSYTEPLTIDAFQEILDKMPNRSDVIKRRRTEVAQDRVSRIEIKRLNNLEEQLDSPQHDNDEDKATILQMELDSPDGAWEREDAERARRISAALTRKYYGGGDEIGPPLGMFQGVEVFIVYPPLPREYQQMMAKTESRIKDEDGLHVGRTAANTDSDHPSTFDTLSRAFDRWTVKKEESVSSWMTKLDNSPLIRRRENHGTEEMHWDYISEEKAREEELEKTLSTLSTYELCRNNLDLVLQILEFHGARVVPQEHCTIEDCQRLLRKRASDKQEGAGEDDKYDVGLPLEIVILFDPWYLDTLDQWRSATRVSALYGPNAKSFVVPRLVTSEWVKDSLESKYRLPEEKYYPMV</sequence>
<keyword evidence="13" id="KW-0539">Nucleus</keyword>
<evidence type="ECO:0000256" key="12">
    <source>
        <dbReference type="ARBA" id="ARBA00023204"/>
    </source>
</evidence>
<dbReference type="NCBIfam" id="TIGR00574">
    <property type="entry name" value="dnl1"/>
    <property type="match status" value="1"/>
</dbReference>
<dbReference type="Pfam" id="PF04675">
    <property type="entry name" value="DNA_ligase_A_N"/>
    <property type="match status" value="1"/>
</dbReference>
<dbReference type="InterPro" id="IPR012308">
    <property type="entry name" value="DNA_ligase_ATP-dep_N"/>
</dbReference>
<comment type="subcellular location">
    <subcellularLocation>
        <location evidence="2">Nucleus</location>
    </subcellularLocation>
</comment>
<dbReference type="InterPro" id="IPR000977">
    <property type="entry name" value="DNA_ligase_ATP-dep"/>
</dbReference>
<dbReference type="GO" id="GO:0032807">
    <property type="term" value="C:DNA ligase IV complex"/>
    <property type="evidence" value="ECO:0007669"/>
    <property type="project" value="TreeGrafter"/>
</dbReference>
<dbReference type="Gene3D" id="1.10.3260.10">
    <property type="entry name" value="DNA ligase, ATP-dependent, N-terminal domain"/>
    <property type="match status" value="1"/>
</dbReference>
<evidence type="ECO:0000313" key="20">
    <source>
        <dbReference type="EMBL" id="KAG0257957.1"/>
    </source>
</evidence>
<dbReference type="GO" id="GO:0005524">
    <property type="term" value="F:ATP binding"/>
    <property type="evidence" value="ECO:0007669"/>
    <property type="project" value="UniProtKB-KW"/>
</dbReference>
<evidence type="ECO:0000256" key="1">
    <source>
        <dbReference type="ARBA" id="ARBA00001946"/>
    </source>
</evidence>
<gene>
    <name evidence="20" type="primary">LIG4</name>
    <name evidence="20" type="ORF">BG011_003624</name>
</gene>
<dbReference type="GO" id="GO:0046872">
    <property type="term" value="F:metal ion binding"/>
    <property type="evidence" value="ECO:0007669"/>
    <property type="project" value="UniProtKB-KW"/>
</dbReference>
<dbReference type="Pfam" id="PF04679">
    <property type="entry name" value="DNA_ligase_A_C"/>
    <property type="match status" value="1"/>
</dbReference>
<dbReference type="InterPro" id="IPR036599">
    <property type="entry name" value="DNA_ligase_N_sf"/>
</dbReference>
<comment type="caution">
    <text evidence="20">The sequence shown here is derived from an EMBL/GenBank/DDBJ whole genome shotgun (WGS) entry which is preliminary data.</text>
</comment>
<organism evidence="20 21">
    <name type="scientific">Mortierella polycephala</name>
    <dbReference type="NCBI Taxonomy" id="41804"/>
    <lineage>
        <taxon>Eukaryota</taxon>
        <taxon>Fungi</taxon>
        <taxon>Fungi incertae sedis</taxon>
        <taxon>Mucoromycota</taxon>
        <taxon>Mortierellomycotina</taxon>
        <taxon>Mortierellomycetes</taxon>
        <taxon>Mortierellales</taxon>
        <taxon>Mortierellaceae</taxon>
        <taxon>Mortierella</taxon>
    </lineage>
</organism>
<dbReference type="GO" id="GO:0071897">
    <property type="term" value="P:DNA biosynthetic process"/>
    <property type="evidence" value="ECO:0007669"/>
    <property type="project" value="InterPro"/>
</dbReference>
<dbReference type="GO" id="GO:0003910">
    <property type="term" value="F:DNA ligase (ATP) activity"/>
    <property type="evidence" value="ECO:0007669"/>
    <property type="project" value="UniProtKB-EC"/>
</dbReference>
<evidence type="ECO:0000256" key="6">
    <source>
        <dbReference type="ARBA" id="ARBA00022737"/>
    </source>
</evidence>
<accession>A0A9P6Q0G1</accession>
<dbReference type="PROSITE" id="PS00697">
    <property type="entry name" value="DNA_LIGASE_A1"/>
    <property type="match status" value="1"/>
</dbReference>
<dbReference type="OrthoDB" id="151490at2759"/>
<dbReference type="InterPro" id="IPR012309">
    <property type="entry name" value="DNA_ligase_ATP-dep_C"/>
</dbReference>
<dbReference type="PANTHER" id="PTHR45997">
    <property type="entry name" value="DNA LIGASE 4"/>
    <property type="match status" value="1"/>
</dbReference>
<keyword evidence="11 15" id="KW-0233">DNA recombination</keyword>
<comment type="catalytic activity">
    <reaction evidence="14 15">
        <text>ATP + (deoxyribonucleotide)n-3'-hydroxyl + 5'-phospho-(deoxyribonucleotide)m = (deoxyribonucleotide)n+m + AMP + diphosphate.</text>
        <dbReference type="EC" id="6.5.1.1"/>
    </reaction>
</comment>
<evidence type="ECO:0000259" key="19">
    <source>
        <dbReference type="PROSITE" id="PS50172"/>
    </source>
</evidence>
<comment type="similarity">
    <text evidence="3 16">Belongs to the ATP-dependent DNA ligase family.</text>
</comment>
<evidence type="ECO:0000313" key="21">
    <source>
        <dbReference type="Proteomes" id="UP000726737"/>
    </source>
</evidence>
<keyword evidence="6" id="KW-0677">Repeat</keyword>
<evidence type="ECO:0000256" key="2">
    <source>
        <dbReference type="ARBA" id="ARBA00004123"/>
    </source>
</evidence>
<dbReference type="SUPFAM" id="SSF50249">
    <property type="entry name" value="Nucleic acid-binding proteins"/>
    <property type="match status" value="1"/>
</dbReference>
<dbReference type="SUPFAM" id="SSF52113">
    <property type="entry name" value="BRCT domain"/>
    <property type="match status" value="1"/>
</dbReference>
<dbReference type="Pfam" id="PF01068">
    <property type="entry name" value="DNA_ligase_A_M"/>
    <property type="match status" value="1"/>
</dbReference>
<dbReference type="InterPro" id="IPR016059">
    <property type="entry name" value="DNA_ligase_ATP-dep_CS"/>
</dbReference>
<dbReference type="GO" id="GO:0006310">
    <property type="term" value="P:DNA recombination"/>
    <property type="evidence" value="ECO:0007669"/>
    <property type="project" value="UniProtKB-KW"/>
</dbReference>
<proteinExistence type="inferred from homology"/>
<keyword evidence="10" id="KW-0460">Magnesium</keyword>
<evidence type="ECO:0000256" key="11">
    <source>
        <dbReference type="ARBA" id="ARBA00023172"/>
    </source>
</evidence>
<dbReference type="SUPFAM" id="SSF56091">
    <property type="entry name" value="DNA ligase/mRNA capping enzyme, catalytic domain"/>
    <property type="match status" value="1"/>
</dbReference>
<dbReference type="AlphaFoldDB" id="A0A9P6Q0G1"/>
<dbReference type="CDD" id="cd07903">
    <property type="entry name" value="Adenylation_DNA_ligase_IV"/>
    <property type="match status" value="1"/>
</dbReference>
<evidence type="ECO:0000256" key="16">
    <source>
        <dbReference type="RuleBase" id="RU004196"/>
    </source>
</evidence>
<keyword evidence="21" id="KW-1185">Reference proteome</keyword>
<evidence type="ECO:0000256" key="15">
    <source>
        <dbReference type="RuleBase" id="RU000617"/>
    </source>
</evidence>
<evidence type="ECO:0000256" key="4">
    <source>
        <dbReference type="ARBA" id="ARBA00022598"/>
    </source>
</evidence>
<dbReference type="Proteomes" id="UP000726737">
    <property type="component" value="Unassembled WGS sequence"/>
</dbReference>
<feature type="domain" description="BRCT" evidence="19">
    <location>
        <begin position="1085"/>
        <end position="1109"/>
    </location>
</feature>
<comment type="cofactor">
    <cofactor evidence="1">
        <name>Mg(2+)</name>
        <dbReference type="ChEBI" id="CHEBI:18420"/>
    </cofactor>
</comment>
<keyword evidence="9 15" id="KW-0067">ATP-binding</keyword>
<keyword evidence="4 15" id="KW-0436">Ligase</keyword>
<dbReference type="Gene3D" id="2.40.50.140">
    <property type="entry name" value="Nucleic acid-binding proteins"/>
    <property type="match status" value="1"/>
</dbReference>
<keyword evidence="7 15" id="KW-0547">Nucleotide-binding</keyword>
<evidence type="ECO:0000256" key="9">
    <source>
        <dbReference type="ARBA" id="ARBA00022840"/>
    </source>
</evidence>
<dbReference type="InterPro" id="IPR036420">
    <property type="entry name" value="BRCT_dom_sf"/>
</dbReference>
<dbReference type="InterPro" id="IPR001357">
    <property type="entry name" value="BRCT_dom"/>
</dbReference>
<evidence type="ECO:0000256" key="7">
    <source>
        <dbReference type="ARBA" id="ARBA00022741"/>
    </source>
</evidence>
<reference evidence="20" key="1">
    <citation type="journal article" date="2020" name="Fungal Divers.">
        <title>Resolving the Mortierellaceae phylogeny through synthesis of multi-gene phylogenetics and phylogenomics.</title>
        <authorList>
            <person name="Vandepol N."/>
            <person name="Liber J."/>
            <person name="Desiro A."/>
            <person name="Na H."/>
            <person name="Kennedy M."/>
            <person name="Barry K."/>
            <person name="Grigoriev I.V."/>
            <person name="Miller A.N."/>
            <person name="O'Donnell K."/>
            <person name="Stajich J.E."/>
            <person name="Bonito G."/>
        </authorList>
    </citation>
    <scope>NUCLEOTIDE SEQUENCE</scope>
    <source>
        <strain evidence="20">KOD948</strain>
    </source>
</reference>
<protein>
    <recommendedName>
        <fullName evidence="15">DNA ligase</fullName>
        <ecNumber evidence="15">6.5.1.1</ecNumber>
    </recommendedName>
</protein>
<dbReference type="GO" id="GO:0003677">
    <property type="term" value="F:DNA binding"/>
    <property type="evidence" value="ECO:0007669"/>
    <property type="project" value="InterPro"/>
</dbReference>
<feature type="compositionally biased region" description="Low complexity" evidence="17">
    <location>
        <begin position="1"/>
        <end position="23"/>
    </location>
</feature>
<evidence type="ECO:0000256" key="14">
    <source>
        <dbReference type="ARBA" id="ARBA00034003"/>
    </source>
</evidence>
<dbReference type="InterPro" id="IPR012310">
    <property type="entry name" value="DNA_ligase_ATP-dep_cent"/>
</dbReference>
<evidence type="ECO:0000259" key="18">
    <source>
        <dbReference type="PROSITE" id="PS50160"/>
    </source>
</evidence>
<evidence type="ECO:0000256" key="13">
    <source>
        <dbReference type="ARBA" id="ARBA00023242"/>
    </source>
</evidence>
<dbReference type="GO" id="GO:0006297">
    <property type="term" value="P:nucleotide-excision repair, DNA gap filling"/>
    <property type="evidence" value="ECO:0007669"/>
    <property type="project" value="TreeGrafter"/>
</dbReference>
<keyword evidence="12 15" id="KW-0234">DNA repair</keyword>
<evidence type="ECO:0000256" key="17">
    <source>
        <dbReference type="SAM" id="MobiDB-lite"/>
    </source>
</evidence>
<dbReference type="EMBL" id="JAAAJA010000239">
    <property type="protein sequence ID" value="KAG0257957.1"/>
    <property type="molecule type" value="Genomic_DNA"/>
</dbReference>
<evidence type="ECO:0000256" key="3">
    <source>
        <dbReference type="ARBA" id="ARBA00007572"/>
    </source>
</evidence>
<dbReference type="SUPFAM" id="SSF117018">
    <property type="entry name" value="ATP-dependent DNA ligase DNA-binding domain"/>
    <property type="match status" value="1"/>
</dbReference>
<dbReference type="PROSITE" id="PS50160">
    <property type="entry name" value="DNA_LIGASE_A3"/>
    <property type="match status" value="1"/>
</dbReference>
<keyword evidence="8 15" id="KW-0227">DNA damage</keyword>
<dbReference type="Gene3D" id="3.40.50.10190">
    <property type="entry name" value="BRCT domain"/>
    <property type="match status" value="1"/>
</dbReference>
<name>A0A9P6Q0G1_9FUNG</name>
<feature type="domain" description="BRCT" evidence="19">
    <location>
        <begin position="651"/>
        <end position="740"/>
    </location>
</feature>
<evidence type="ECO:0000256" key="10">
    <source>
        <dbReference type="ARBA" id="ARBA00022842"/>
    </source>
</evidence>
<dbReference type="InterPro" id="IPR012340">
    <property type="entry name" value="NA-bd_OB-fold"/>
</dbReference>
<dbReference type="InterPro" id="IPR029710">
    <property type="entry name" value="LIG4"/>
</dbReference>
<dbReference type="InterPro" id="IPR044125">
    <property type="entry name" value="Adenylation_DNA_ligase_IV"/>
</dbReference>
<dbReference type="EC" id="6.5.1.1" evidence="15"/>
<evidence type="ECO:0000256" key="5">
    <source>
        <dbReference type="ARBA" id="ARBA00022723"/>
    </source>
</evidence>
<dbReference type="PROSITE" id="PS50172">
    <property type="entry name" value="BRCT"/>
    <property type="match status" value="2"/>
</dbReference>